<organism evidence="2 3">
    <name type="scientific">Exocentrus adspersus</name>
    <dbReference type="NCBI Taxonomy" id="1586481"/>
    <lineage>
        <taxon>Eukaryota</taxon>
        <taxon>Metazoa</taxon>
        <taxon>Ecdysozoa</taxon>
        <taxon>Arthropoda</taxon>
        <taxon>Hexapoda</taxon>
        <taxon>Insecta</taxon>
        <taxon>Pterygota</taxon>
        <taxon>Neoptera</taxon>
        <taxon>Endopterygota</taxon>
        <taxon>Coleoptera</taxon>
        <taxon>Polyphaga</taxon>
        <taxon>Cucujiformia</taxon>
        <taxon>Chrysomeloidea</taxon>
        <taxon>Cerambycidae</taxon>
        <taxon>Lamiinae</taxon>
        <taxon>Acanthocinini</taxon>
        <taxon>Exocentrus</taxon>
    </lineage>
</organism>
<dbReference type="InterPro" id="IPR000618">
    <property type="entry name" value="Insect_cuticle"/>
</dbReference>
<reference evidence="2 3" key="1">
    <citation type="journal article" date="2023" name="Insect Mol. Biol.">
        <title>Genome sequencing provides insights into the evolution of gene families encoding plant cell wall-degrading enzymes in longhorned beetles.</title>
        <authorList>
            <person name="Shin N.R."/>
            <person name="Okamura Y."/>
            <person name="Kirsch R."/>
            <person name="Pauchet Y."/>
        </authorList>
    </citation>
    <scope>NUCLEOTIDE SEQUENCE [LARGE SCALE GENOMIC DNA]</scope>
    <source>
        <strain evidence="2">EAD_L_NR</strain>
    </source>
</reference>
<proteinExistence type="predicted"/>
<protein>
    <submittedName>
        <fullName evidence="2">Uncharacterized protein</fullName>
    </submittedName>
</protein>
<comment type="caution">
    <text evidence="2">The sequence shown here is derived from an EMBL/GenBank/DDBJ whole genome shotgun (WGS) entry which is preliminary data.</text>
</comment>
<dbReference type="GO" id="GO:0042302">
    <property type="term" value="F:structural constituent of cuticle"/>
    <property type="evidence" value="ECO:0007669"/>
    <property type="project" value="UniProtKB-UniRule"/>
</dbReference>
<dbReference type="Pfam" id="PF00379">
    <property type="entry name" value="Chitin_bind_4"/>
    <property type="match status" value="1"/>
</dbReference>
<keyword evidence="3" id="KW-1185">Reference proteome</keyword>
<keyword evidence="1" id="KW-0193">Cuticle</keyword>
<dbReference type="EMBL" id="JANEYG010000007">
    <property type="protein sequence ID" value="KAJ8922107.1"/>
    <property type="molecule type" value="Genomic_DNA"/>
</dbReference>
<accession>A0AAV8W707</accession>
<evidence type="ECO:0000313" key="3">
    <source>
        <dbReference type="Proteomes" id="UP001159042"/>
    </source>
</evidence>
<name>A0AAV8W707_9CUCU</name>
<evidence type="ECO:0000313" key="2">
    <source>
        <dbReference type="EMBL" id="KAJ8922107.1"/>
    </source>
</evidence>
<gene>
    <name evidence="2" type="ORF">NQ315_004039</name>
</gene>
<dbReference type="PROSITE" id="PS51155">
    <property type="entry name" value="CHIT_BIND_RR_2"/>
    <property type="match status" value="1"/>
</dbReference>
<dbReference type="AlphaFoldDB" id="A0AAV8W707"/>
<evidence type="ECO:0000256" key="1">
    <source>
        <dbReference type="PROSITE-ProRule" id="PRU00497"/>
    </source>
</evidence>
<dbReference type="Proteomes" id="UP001159042">
    <property type="component" value="Unassembled WGS sequence"/>
</dbReference>
<sequence>MDKIKNTDKTNLIFTLTIICGNAVKPPGYVQPVKAPDPNPPKYEYGYKISDEKGSGQGKQEQRDGIYALGRYYVEGEGSKQDVQYFADDWGYHPVVEYSSVGPHSRATTKFALDTEAVQQLKNKENNLPQLQGIFNGNERLDNANVITEQNAPSSTITQVNIPQTIITTTPVQQLQQQNQIQDVSLKSQAVQEGTTQPVLLLGEIQQQPTEVQVINSQVGGKLQAAEAGSNSFVQDRVQVINQQGSSSVNREIEESQQRIEQSKQEALQEQFIENKSDQLQTVLIKHGEPVQQLIFPQLVYQQQSTEEAVAGQSTNQNVVLQSTEPSQQLVYLPLELQPGVLVQSPQGPQFTTQNVITNQENSHSIQTQDEVVASVATLENSNNSGETDSSSNVKNYDGSFGARIPAKDATKPTNSLIEHTKNLVTGEDVININEAITQDHVGSSTPQSVTELDTSQIVSENAITSILINQEVVSNTSPISDSITEASFNKQPIIVADLEENTSQTDAKVEVIHESKENYESAISSTTAETAVSNHLDATPPPTVLVTPRPVSSNFLAAITAGVRLQNIEVQSNDSVNPVKEQYKVEIQKSMPYYLGKFEYPSSIYNEQHITVNSTEINSAQLNAAENIELGKTLLYFPGRENLRQPQFIYSTNQPLTEVNNHISIQQLPATEVKNTFVELDQQQAQGYQHQVAVQLAGVDSSHVTQSPVEITKIIHKPYPVKVPYEVPYPVVKQVQVPVTVQKIVEKPIHVTRYIEKPVPVPQPYPVQKIVEKPIHVPVQVTKYVDRPYPVEVRVPYPQPYPVEKLVEKIVRQPYPVEVKVPVPVEKIVEKKVPVPHYVEKPVEKIVEKPVTQYIDRPYPVEVKVPVPQPYLVHVEFPKPYQVQVNKLVQKPYEATHVQAYTLPSLLSVPQNLQYGVPLHFYTQSGQFNKKSEQQSQQSQQTYFYANPYAYAPHINNYLPPRQELTVNNGYLPPVQNNNYYLPPKKDCDQQNVGSSLRNNYYQVKPDDYIGLLPPKNPNSHLKLVKKLRTARSNFDESSIRMEYGFMPPLIPSLEIDEQGNPIDKSEK</sequence>